<dbReference type="AlphaFoldDB" id="A0A2C6KMX2"/>
<sequence>MSPLLLNLTDVLYVKLQQNTCRREEDWRFERDVSVQTIHTFIH</sequence>
<keyword evidence="2" id="KW-1185">Reference proteome</keyword>
<dbReference type="VEuPathDB" id="ToxoDB:CSUI_007283"/>
<dbReference type="Proteomes" id="UP000221165">
    <property type="component" value="Unassembled WGS sequence"/>
</dbReference>
<comment type="caution">
    <text evidence="1">The sequence shown here is derived from an EMBL/GenBank/DDBJ whole genome shotgun (WGS) entry which is preliminary data.</text>
</comment>
<dbReference type="EMBL" id="MIGC01003818">
    <property type="protein sequence ID" value="PHJ18887.1"/>
    <property type="molecule type" value="Genomic_DNA"/>
</dbReference>
<name>A0A2C6KMX2_9APIC</name>
<evidence type="ECO:0000313" key="1">
    <source>
        <dbReference type="EMBL" id="PHJ18887.1"/>
    </source>
</evidence>
<reference evidence="1 2" key="1">
    <citation type="journal article" date="2017" name="Int. J. Parasitol.">
        <title>The genome of the protozoan parasite Cystoisospora suis and a reverse vaccinology approach to identify vaccine candidates.</title>
        <authorList>
            <person name="Palmieri N."/>
            <person name="Shrestha A."/>
            <person name="Ruttkowski B."/>
            <person name="Beck T."/>
            <person name="Vogl C."/>
            <person name="Tomley F."/>
            <person name="Blake D.P."/>
            <person name="Joachim A."/>
        </authorList>
    </citation>
    <scope>NUCLEOTIDE SEQUENCE [LARGE SCALE GENOMIC DNA]</scope>
    <source>
        <strain evidence="1 2">Wien I</strain>
    </source>
</reference>
<dbReference type="GeneID" id="94430642"/>
<protein>
    <submittedName>
        <fullName evidence="1">Uncharacterized protein</fullName>
    </submittedName>
</protein>
<dbReference type="RefSeq" id="XP_067920591.1">
    <property type="nucleotide sequence ID" value="XM_068067431.1"/>
</dbReference>
<evidence type="ECO:0000313" key="2">
    <source>
        <dbReference type="Proteomes" id="UP000221165"/>
    </source>
</evidence>
<proteinExistence type="predicted"/>
<accession>A0A2C6KMX2</accession>
<gene>
    <name evidence="1" type="ORF">CSUI_007283</name>
</gene>
<organism evidence="1 2">
    <name type="scientific">Cystoisospora suis</name>
    <dbReference type="NCBI Taxonomy" id="483139"/>
    <lineage>
        <taxon>Eukaryota</taxon>
        <taxon>Sar</taxon>
        <taxon>Alveolata</taxon>
        <taxon>Apicomplexa</taxon>
        <taxon>Conoidasida</taxon>
        <taxon>Coccidia</taxon>
        <taxon>Eucoccidiorida</taxon>
        <taxon>Eimeriorina</taxon>
        <taxon>Sarcocystidae</taxon>
        <taxon>Cystoisospora</taxon>
    </lineage>
</organism>